<comment type="caution">
    <text evidence="1">The sequence shown here is derived from an EMBL/GenBank/DDBJ whole genome shotgun (WGS) entry which is preliminary data.</text>
</comment>
<keyword evidence="2" id="KW-1185">Reference proteome</keyword>
<sequence length="176" mass="20043">MNWNVASDAEGLLGSSSAAFELMWARKHALADACYSRIAVDENGEEALGAHMSTPVVAMDMKAIVEALSNSRLRTESLSRWQKFTQSSKIESVDKIQYWGFSYETLLGETFAAMYPELVGRMVLDGVVDTNRHYASNSFLLSNPHFRSALLTKIRYLGRESQRCRRHYEQVFRLMF</sequence>
<accession>A0A9X0AGP2</accession>
<name>A0A9X0AGP2_9HELO</name>
<dbReference type="SUPFAM" id="SSF53474">
    <property type="entry name" value="alpha/beta-Hydrolases"/>
    <property type="match status" value="1"/>
</dbReference>
<dbReference type="EMBL" id="JAPEIS010000010">
    <property type="protein sequence ID" value="KAJ8062496.1"/>
    <property type="molecule type" value="Genomic_DNA"/>
</dbReference>
<dbReference type="OrthoDB" id="425534at2759"/>
<dbReference type="Gene3D" id="3.40.50.1820">
    <property type="entry name" value="alpha/beta hydrolase"/>
    <property type="match status" value="1"/>
</dbReference>
<dbReference type="AlphaFoldDB" id="A0A9X0AGP2"/>
<evidence type="ECO:0000313" key="1">
    <source>
        <dbReference type="EMBL" id="KAJ8062496.1"/>
    </source>
</evidence>
<protein>
    <submittedName>
        <fullName evidence="1">Uncharacterized protein</fullName>
    </submittedName>
</protein>
<dbReference type="InterPro" id="IPR029058">
    <property type="entry name" value="AB_hydrolase_fold"/>
</dbReference>
<gene>
    <name evidence="1" type="ORF">OCU04_009026</name>
</gene>
<reference evidence="1" key="1">
    <citation type="submission" date="2022-11" db="EMBL/GenBank/DDBJ databases">
        <title>Genome Resource of Sclerotinia nivalis Strain SnTB1, a Plant Pathogen Isolated from American Ginseng.</title>
        <authorList>
            <person name="Fan S."/>
        </authorList>
    </citation>
    <scope>NUCLEOTIDE SEQUENCE</scope>
    <source>
        <strain evidence="1">SnTB1</strain>
    </source>
</reference>
<organism evidence="1 2">
    <name type="scientific">Sclerotinia nivalis</name>
    <dbReference type="NCBI Taxonomy" id="352851"/>
    <lineage>
        <taxon>Eukaryota</taxon>
        <taxon>Fungi</taxon>
        <taxon>Dikarya</taxon>
        <taxon>Ascomycota</taxon>
        <taxon>Pezizomycotina</taxon>
        <taxon>Leotiomycetes</taxon>
        <taxon>Helotiales</taxon>
        <taxon>Sclerotiniaceae</taxon>
        <taxon>Sclerotinia</taxon>
    </lineage>
</organism>
<dbReference type="Proteomes" id="UP001152300">
    <property type="component" value="Unassembled WGS sequence"/>
</dbReference>
<proteinExistence type="predicted"/>
<evidence type="ECO:0000313" key="2">
    <source>
        <dbReference type="Proteomes" id="UP001152300"/>
    </source>
</evidence>